<keyword evidence="4 12" id="KW-0347">Helicase</keyword>
<organism evidence="15 16">
    <name type="scientific">Sulfurospirillum tamanense</name>
    <dbReference type="NCBI Taxonomy" id="2813362"/>
    <lineage>
        <taxon>Bacteria</taxon>
        <taxon>Pseudomonadati</taxon>
        <taxon>Campylobacterota</taxon>
        <taxon>Epsilonproteobacteria</taxon>
        <taxon>Campylobacterales</taxon>
        <taxon>Sulfurospirillaceae</taxon>
        <taxon>Sulfurospirillum</taxon>
    </lineage>
</organism>
<keyword evidence="7" id="KW-0413">Isomerase</keyword>
<evidence type="ECO:0000256" key="2">
    <source>
        <dbReference type="ARBA" id="ARBA00022741"/>
    </source>
</evidence>
<evidence type="ECO:0000256" key="5">
    <source>
        <dbReference type="ARBA" id="ARBA00022840"/>
    </source>
</evidence>
<reference evidence="15" key="1">
    <citation type="submission" date="2021-02" db="EMBL/GenBank/DDBJ databases">
        <title>Sulfurospirillum tamanensis sp. nov.</title>
        <authorList>
            <person name="Frolova A."/>
            <person name="Merkel A."/>
            <person name="Slobodkin A."/>
        </authorList>
    </citation>
    <scope>NUCLEOTIDE SEQUENCE</scope>
    <source>
        <strain evidence="15">T05b</strain>
    </source>
</reference>
<evidence type="ECO:0000256" key="4">
    <source>
        <dbReference type="ARBA" id="ARBA00022806"/>
    </source>
</evidence>
<accession>A0ABS2WSF2</accession>
<keyword evidence="16" id="KW-1185">Reference proteome</keyword>
<evidence type="ECO:0000256" key="9">
    <source>
        <dbReference type="ARBA" id="ARBA00034808"/>
    </source>
</evidence>
<feature type="domain" description="UvrD-like helicase C-terminal" evidence="14">
    <location>
        <begin position="280"/>
        <end position="601"/>
    </location>
</feature>
<evidence type="ECO:0000256" key="3">
    <source>
        <dbReference type="ARBA" id="ARBA00022801"/>
    </source>
</evidence>
<dbReference type="InterPro" id="IPR027417">
    <property type="entry name" value="P-loop_NTPase"/>
</dbReference>
<dbReference type="InterPro" id="IPR014017">
    <property type="entry name" value="DNA_helicase_UvrD-like_C"/>
</dbReference>
<dbReference type="EMBL" id="JAFHKK010000010">
    <property type="protein sequence ID" value="MBN2964298.1"/>
    <property type="molecule type" value="Genomic_DNA"/>
</dbReference>
<comment type="similarity">
    <text evidence="1">Belongs to the helicase family. UvrD subfamily.</text>
</comment>
<comment type="catalytic activity">
    <reaction evidence="8">
        <text>Couples ATP hydrolysis with the unwinding of duplex DNA by translocating in the 3'-5' direction.</text>
        <dbReference type="EC" id="5.6.2.4"/>
    </reaction>
</comment>
<evidence type="ECO:0000256" key="8">
    <source>
        <dbReference type="ARBA" id="ARBA00034617"/>
    </source>
</evidence>
<keyword evidence="2 12" id="KW-0547">Nucleotide-binding</keyword>
<dbReference type="PROSITE" id="PS51198">
    <property type="entry name" value="UVRD_HELICASE_ATP_BIND"/>
    <property type="match status" value="1"/>
</dbReference>
<name>A0ABS2WSF2_9BACT</name>
<evidence type="ECO:0000256" key="7">
    <source>
        <dbReference type="ARBA" id="ARBA00023235"/>
    </source>
</evidence>
<evidence type="ECO:0000256" key="11">
    <source>
        <dbReference type="ARBA" id="ARBA00048988"/>
    </source>
</evidence>
<evidence type="ECO:0000256" key="6">
    <source>
        <dbReference type="ARBA" id="ARBA00023125"/>
    </source>
</evidence>
<dbReference type="Gene3D" id="1.10.486.10">
    <property type="entry name" value="PCRA, domain 4"/>
    <property type="match status" value="2"/>
</dbReference>
<dbReference type="PROSITE" id="PS51217">
    <property type="entry name" value="UVRD_HELICASE_CTER"/>
    <property type="match status" value="1"/>
</dbReference>
<dbReference type="PANTHER" id="PTHR11070:SF2">
    <property type="entry name" value="ATP-DEPENDENT DNA HELICASE SRS2"/>
    <property type="match status" value="1"/>
</dbReference>
<dbReference type="Pfam" id="PF13361">
    <property type="entry name" value="UvrD_C"/>
    <property type="match status" value="1"/>
</dbReference>
<dbReference type="CDD" id="cd17932">
    <property type="entry name" value="DEXQc_UvrD"/>
    <property type="match status" value="1"/>
</dbReference>
<sequence>MPLSHLNQEQYTAATAPLGYNLVIASAGTGKTSTIVARIAHSIRSGMKPEHILLLTFTNKAAAEMVERVAGFFGKEVAGRIESGTFHAVSYRLLKRLGKAIVLKQPKDLKMLLKTIHGRRRFDHIDSPMRPYQASYLYDLYSLYQNSTVSLSFSEWLKENDNEHGAYFDIYEDILEEFKEQKKRFGYVDFNDLLTLMRDQLLKGAPIGYKEILIDEYQDTNTLQGALIEAFPCKSVFCVGDYDQSIYAFNGANINIIGSFGERHENARVFTLTKNYRSTAKILSLANRVIEKNERLYPKQLEVTRTGECEPPRLLIYDELFLQYQAIASQIRASSTPHHDVAVIFRNNSSADGIEACLREVGIACKRKGGVSFFDAKEVKAMIDLLTVVVNPRDMMAFIHIFEYAKGVGPALSKELFDGLYLLGEGNITKGLFQPKEGVNPFEQRAKNTQLGLFDDHHELGSVARFYKLGFDEAFLANPILKLSKLTVDGAQFLHSFYIFLKETKRVKHPRTLVEHVTTSQVFKTIAEQLATKRATQKDGTVDEKQKEEAKERIARKGILLKDLAKNYHESERFLNALTLGSGEMSEGEGVNLLSIHASKGLEFNDVYIVDLMDGRFPNRKLMSMGGSLDEERRLFYVATTRARDRLFLSFAKYDKIKKLDYIHSPFLVEAGLVT</sequence>
<dbReference type="RefSeq" id="WP_205458847.1">
    <property type="nucleotide sequence ID" value="NZ_JAFHKK010000010.1"/>
</dbReference>
<keyword evidence="6" id="KW-0238">DNA-binding</keyword>
<keyword evidence="3 12" id="KW-0378">Hydrolase</keyword>
<evidence type="ECO:0000256" key="1">
    <source>
        <dbReference type="ARBA" id="ARBA00009922"/>
    </source>
</evidence>
<dbReference type="Gene3D" id="1.10.10.160">
    <property type="match status" value="1"/>
</dbReference>
<protein>
    <recommendedName>
        <fullName evidence="9">DNA 3'-5' helicase</fullName>
        <ecNumber evidence="9">5.6.2.4</ecNumber>
    </recommendedName>
    <alternativeName>
        <fullName evidence="10">DNA 3'-5' helicase II</fullName>
    </alternativeName>
</protein>
<evidence type="ECO:0000256" key="10">
    <source>
        <dbReference type="ARBA" id="ARBA00034923"/>
    </source>
</evidence>
<dbReference type="GO" id="GO:0004386">
    <property type="term" value="F:helicase activity"/>
    <property type="evidence" value="ECO:0007669"/>
    <property type="project" value="UniProtKB-KW"/>
</dbReference>
<dbReference type="InterPro" id="IPR014016">
    <property type="entry name" value="UvrD-like_ATP-bd"/>
</dbReference>
<gene>
    <name evidence="15" type="ORF">JWV37_05870</name>
</gene>
<evidence type="ECO:0000313" key="15">
    <source>
        <dbReference type="EMBL" id="MBN2964298.1"/>
    </source>
</evidence>
<evidence type="ECO:0000313" key="16">
    <source>
        <dbReference type="Proteomes" id="UP000703590"/>
    </source>
</evidence>
<dbReference type="EC" id="5.6.2.4" evidence="9"/>
<keyword evidence="5 12" id="KW-0067">ATP-binding</keyword>
<dbReference type="Proteomes" id="UP000703590">
    <property type="component" value="Unassembled WGS sequence"/>
</dbReference>
<comment type="caution">
    <text evidence="15">The sequence shown here is derived from an EMBL/GenBank/DDBJ whole genome shotgun (WGS) entry which is preliminary data.</text>
</comment>
<evidence type="ECO:0000259" key="14">
    <source>
        <dbReference type="PROSITE" id="PS51217"/>
    </source>
</evidence>
<dbReference type="PANTHER" id="PTHR11070">
    <property type="entry name" value="UVRD / RECB / PCRA DNA HELICASE FAMILY MEMBER"/>
    <property type="match status" value="1"/>
</dbReference>
<feature type="binding site" evidence="12">
    <location>
        <begin position="25"/>
        <end position="32"/>
    </location>
    <ligand>
        <name>ATP</name>
        <dbReference type="ChEBI" id="CHEBI:30616"/>
    </ligand>
</feature>
<proteinExistence type="inferred from homology"/>
<reference evidence="15" key="2">
    <citation type="submission" date="2021-02" db="EMBL/GenBank/DDBJ databases">
        <authorList>
            <person name="Merkel A.Y."/>
        </authorList>
    </citation>
    <scope>NUCLEOTIDE SEQUENCE</scope>
    <source>
        <strain evidence="15">T05b</strain>
    </source>
</reference>
<comment type="catalytic activity">
    <reaction evidence="11">
        <text>ATP + H2O = ADP + phosphate + H(+)</text>
        <dbReference type="Rhea" id="RHEA:13065"/>
        <dbReference type="ChEBI" id="CHEBI:15377"/>
        <dbReference type="ChEBI" id="CHEBI:15378"/>
        <dbReference type="ChEBI" id="CHEBI:30616"/>
        <dbReference type="ChEBI" id="CHEBI:43474"/>
        <dbReference type="ChEBI" id="CHEBI:456216"/>
        <dbReference type="EC" id="5.6.2.4"/>
    </reaction>
</comment>
<dbReference type="Pfam" id="PF00580">
    <property type="entry name" value="UvrD-helicase"/>
    <property type="match status" value="1"/>
</dbReference>
<evidence type="ECO:0000259" key="13">
    <source>
        <dbReference type="PROSITE" id="PS51198"/>
    </source>
</evidence>
<dbReference type="SUPFAM" id="SSF52540">
    <property type="entry name" value="P-loop containing nucleoside triphosphate hydrolases"/>
    <property type="match status" value="1"/>
</dbReference>
<dbReference type="InterPro" id="IPR000212">
    <property type="entry name" value="DNA_helicase_UvrD/REP"/>
</dbReference>
<dbReference type="InterPro" id="IPR013986">
    <property type="entry name" value="DExx_box_DNA_helicase_dom_sf"/>
</dbReference>
<evidence type="ECO:0000256" key="12">
    <source>
        <dbReference type="PROSITE-ProRule" id="PRU00560"/>
    </source>
</evidence>
<feature type="domain" description="UvrD-like helicase ATP-binding" evidence="13">
    <location>
        <begin position="4"/>
        <end position="279"/>
    </location>
</feature>
<dbReference type="Gene3D" id="3.40.50.300">
    <property type="entry name" value="P-loop containing nucleotide triphosphate hydrolases"/>
    <property type="match status" value="3"/>
</dbReference>